<dbReference type="PROSITE" id="PS50110">
    <property type="entry name" value="RESPONSE_REGULATORY"/>
    <property type="match status" value="1"/>
</dbReference>
<dbReference type="Proteomes" id="UP000002770">
    <property type="component" value="Unassembled WGS sequence"/>
</dbReference>
<dbReference type="FunCoup" id="G9ESD7">
    <property type="interactions" value="116"/>
</dbReference>
<feature type="domain" description="Response regulatory" evidence="3">
    <location>
        <begin position="11"/>
        <end position="128"/>
    </location>
</feature>
<dbReference type="GO" id="GO:0003824">
    <property type="term" value="F:catalytic activity"/>
    <property type="evidence" value="ECO:0007669"/>
    <property type="project" value="UniProtKB-ARBA"/>
</dbReference>
<evidence type="ECO:0000259" key="4">
    <source>
        <dbReference type="PROSITE" id="PS50887"/>
    </source>
</evidence>
<dbReference type="FunFam" id="3.30.70.270:FF:000001">
    <property type="entry name" value="Diguanylate cyclase domain protein"/>
    <property type="match status" value="1"/>
</dbReference>
<dbReference type="InParanoid" id="G9ESD7"/>
<dbReference type="PANTHER" id="PTHR46663:SF2">
    <property type="entry name" value="GGDEF DOMAIN-CONTAINING PROTEIN"/>
    <property type="match status" value="1"/>
</dbReference>
<dbReference type="eggNOG" id="COG3706">
    <property type="taxonomic scope" value="Bacteria"/>
</dbReference>
<keyword evidence="6" id="KW-1185">Reference proteome</keyword>
<dbReference type="InterPro" id="IPR000160">
    <property type="entry name" value="GGDEF_dom"/>
</dbReference>
<dbReference type="InterPro" id="IPR001789">
    <property type="entry name" value="Sig_transdc_resp-reg_receiver"/>
</dbReference>
<dbReference type="RefSeq" id="WP_006872093.1">
    <property type="nucleotide sequence ID" value="NZ_JH413843.1"/>
</dbReference>
<proteinExistence type="predicted"/>
<dbReference type="SUPFAM" id="SSF52172">
    <property type="entry name" value="CheY-like"/>
    <property type="match status" value="1"/>
</dbReference>
<comment type="cofactor">
    <cofactor evidence="1">
        <name>Mg(2+)</name>
        <dbReference type="ChEBI" id="CHEBI:18420"/>
    </cofactor>
</comment>
<dbReference type="OrthoDB" id="9812260at2"/>
<gene>
    <name evidence="5" type="ORF">LDG_8210</name>
</gene>
<evidence type="ECO:0000313" key="5">
    <source>
        <dbReference type="EMBL" id="EHL29918.1"/>
    </source>
</evidence>
<dbReference type="Pfam" id="PF00990">
    <property type="entry name" value="GGDEF"/>
    <property type="match status" value="1"/>
</dbReference>
<dbReference type="SMART" id="SM00267">
    <property type="entry name" value="GGDEF"/>
    <property type="match status" value="1"/>
</dbReference>
<dbReference type="Gene3D" id="3.40.50.2300">
    <property type="match status" value="1"/>
</dbReference>
<evidence type="ECO:0000256" key="2">
    <source>
        <dbReference type="PROSITE-ProRule" id="PRU00169"/>
    </source>
</evidence>
<dbReference type="PROSITE" id="PS50887">
    <property type="entry name" value="GGDEF"/>
    <property type="match status" value="1"/>
</dbReference>
<feature type="modified residue" description="4-aspartylphosphate" evidence="2">
    <location>
        <position position="63"/>
    </location>
</feature>
<dbReference type="InterPro" id="IPR043128">
    <property type="entry name" value="Rev_trsase/Diguanyl_cyclase"/>
</dbReference>
<dbReference type="CDD" id="cd00156">
    <property type="entry name" value="REC"/>
    <property type="match status" value="1"/>
</dbReference>
<dbReference type="HOGENOM" id="CLU_000445_11_28_6"/>
<name>G9ESD7_9GAMM</name>
<dbReference type="SMART" id="SM00448">
    <property type="entry name" value="REC"/>
    <property type="match status" value="1"/>
</dbReference>
<sequence length="313" mass="34791">MNATSTSNPLRILLIEDSYGDAILISKVLQQALPQTHVLINTSTISDALKIVSEEEFDVALLDRTLPDTRGFSGLHSIQNMSPRLPVIFLTGYKDEDLALEAIKQGAQDYLFKDQLDAHLIRRAIQYAVLRKQFESALIMRANFDMLTGLANRMLFENRLDVALTKMKRLGGIISVLLIDLDKFKLVNDTLGHMAGDKLLKEVGLRLKQSLRAYDVAARFGGDEFAILLEDLSECHQSEVVAKKITQLMETPFLLSGNELSVGVSIGVVNCHNNKNISSESLLLQADTAMYEAKTMSGSTYRIFGTKNIHPPH</sequence>
<dbReference type="Gene3D" id="3.30.70.270">
    <property type="match status" value="1"/>
</dbReference>
<evidence type="ECO:0000256" key="1">
    <source>
        <dbReference type="ARBA" id="ARBA00001946"/>
    </source>
</evidence>
<evidence type="ECO:0000313" key="6">
    <source>
        <dbReference type="Proteomes" id="UP000002770"/>
    </source>
</evidence>
<dbReference type="InterPro" id="IPR011006">
    <property type="entry name" value="CheY-like_superfamily"/>
</dbReference>
<dbReference type="Pfam" id="PF00072">
    <property type="entry name" value="Response_reg"/>
    <property type="match status" value="1"/>
</dbReference>
<dbReference type="EMBL" id="JH413843">
    <property type="protein sequence ID" value="EHL29918.1"/>
    <property type="molecule type" value="Genomic_DNA"/>
</dbReference>
<dbReference type="AlphaFoldDB" id="G9ESD7"/>
<feature type="domain" description="GGDEF" evidence="4">
    <location>
        <begin position="172"/>
        <end position="306"/>
    </location>
</feature>
<dbReference type="SUPFAM" id="SSF55073">
    <property type="entry name" value="Nucleotide cyclase"/>
    <property type="match status" value="1"/>
</dbReference>
<evidence type="ECO:0000259" key="3">
    <source>
        <dbReference type="PROSITE" id="PS50110"/>
    </source>
</evidence>
<dbReference type="STRING" id="658187.LDG_8210"/>
<dbReference type="PANTHER" id="PTHR46663">
    <property type="entry name" value="DIGUANYLATE CYCLASE DGCT-RELATED"/>
    <property type="match status" value="1"/>
</dbReference>
<keyword evidence="2" id="KW-0597">Phosphoprotein</keyword>
<dbReference type="InterPro" id="IPR029787">
    <property type="entry name" value="Nucleotide_cyclase"/>
</dbReference>
<dbReference type="NCBIfam" id="TIGR00254">
    <property type="entry name" value="GGDEF"/>
    <property type="match status" value="1"/>
</dbReference>
<organism evidence="5 6">
    <name type="scientific">Legionella drancourtii LLAP12</name>
    <dbReference type="NCBI Taxonomy" id="658187"/>
    <lineage>
        <taxon>Bacteria</taxon>
        <taxon>Pseudomonadati</taxon>
        <taxon>Pseudomonadota</taxon>
        <taxon>Gammaproteobacteria</taxon>
        <taxon>Legionellales</taxon>
        <taxon>Legionellaceae</taxon>
        <taxon>Legionella</taxon>
    </lineage>
</organism>
<dbReference type="CDD" id="cd01949">
    <property type="entry name" value="GGDEF"/>
    <property type="match status" value="1"/>
</dbReference>
<protein>
    <submittedName>
        <fullName evidence="5">Uncharacterized protein</fullName>
    </submittedName>
</protein>
<dbReference type="InterPro" id="IPR052163">
    <property type="entry name" value="DGC-Regulatory_Protein"/>
</dbReference>
<reference evidence="5 6" key="1">
    <citation type="journal article" date="2011" name="BMC Genomics">
        <title>Insight into cross-talk between intra-amoebal pathogens.</title>
        <authorList>
            <person name="Gimenez G."/>
            <person name="Bertelli C."/>
            <person name="Moliner C."/>
            <person name="Robert C."/>
            <person name="Raoult D."/>
            <person name="Fournier P.E."/>
            <person name="Greub G."/>
        </authorList>
    </citation>
    <scope>NUCLEOTIDE SEQUENCE [LARGE SCALE GENOMIC DNA]</scope>
    <source>
        <strain evidence="5 6">LLAP12</strain>
    </source>
</reference>
<dbReference type="GO" id="GO:0000160">
    <property type="term" value="P:phosphorelay signal transduction system"/>
    <property type="evidence" value="ECO:0007669"/>
    <property type="project" value="InterPro"/>
</dbReference>
<accession>G9ESD7</accession>